<feature type="modified residue" description="4-aspartylphosphate" evidence="3">
    <location>
        <position position="55"/>
    </location>
</feature>
<dbReference type="InterPro" id="IPR000792">
    <property type="entry name" value="Tscrpt_reg_LuxR_C"/>
</dbReference>
<dbReference type="PROSITE" id="PS50043">
    <property type="entry name" value="HTH_LUXR_2"/>
    <property type="match status" value="1"/>
</dbReference>
<evidence type="ECO:0000256" key="1">
    <source>
        <dbReference type="ARBA" id="ARBA00022553"/>
    </source>
</evidence>
<evidence type="ECO:0000256" key="3">
    <source>
        <dbReference type="PROSITE-ProRule" id="PRU00169"/>
    </source>
</evidence>
<dbReference type="SMART" id="SM00421">
    <property type="entry name" value="HTH_LUXR"/>
    <property type="match status" value="1"/>
</dbReference>
<feature type="domain" description="Response regulatory" evidence="5">
    <location>
        <begin position="4"/>
        <end position="120"/>
    </location>
</feature>
<proteinExistence type="predicted"/>
<keyword evidence="2" id="KW-0238">DNA-binding</keyword>
<evidence type="ECO:0000313" key="6">
    <source>
        <dbReference type="EMBL" id="MDI9861840.1"/>
    </source>
</evidence>
<dbReference type="SMART" id="SM00448">
    <property type="entry name" value="REC"/>
    <property type="match status" value="1"/>
</dbReference>
<comment type="caution">
    <text evidence="6">The sequence shown here is derived from an EMBL/GenBank/DDBJ whole genome shotgun (WGS) entry which is preliminary data.</text>
</comment>
<protein>
    <submittedName>
        <fullName evidence="6">Response regulator transcription factor</fullName>
    </submittedName>
</protein>
<evidence type="ECO:0000256" key="2">
    <source>
        <dbReference type="ARBA" id="ARBA00023125"/>
    </source>
</evidence>
<name>A0ABT6YE64_9BACT</name>
<keyword evidence="1 3" id="KW-0597">Phosphoprotein</keyword>
<dbReference type="PROSITE" id="PS50110">
    <property type="entry name" value="RESPONSE_REGULATORY"/>
    <property type="match status" value="1"/>
</dbReference>
<dbReference type="InterPro" id="IPR016032">
    <property type="entry name" value="Sig_transdc_resp-reg_C-effctor"/>
</dbReference>
<dbReference type="InterPro" id="IPR058245">
    <property type="entry name" value="NreC/VraR/RcsB-like_REC"/>
</dbReference>
<dbReference type="PRINTS" id="PR00038">
    <property type="entry name" value="HTHLUXR"/>
</dbReference>
<gene>
    <name evidence="6" type="ORF">QM524_21645</name>
</gene>
<reference evidence="6 7" key="1">
    <citation type="submission" date="2023-05" db="EMBL/GenBank/DDBJ databases">
        <title>Novel species of genus Flectobacillus isolated from stream in China.</title>
        <authorList>
            <person name="Lu H."/>
        </authorList>
    </citation>
    <scope>NUCLEOTIDE SEQUENCE [LARGE SCALE GENOMIC DNA]</scope>
    <source>
        <strain evidence="6 7">KCTC 42575</strain>
    </source>
</reference>
<evidence type="ECO:0000313" key="7">
    <source>
        <dbReference type="Proteomes" id="UP001236507"/>
    </source>
</evidence>
<dbReference type="PANTHER" id="PTHR45566">
    <property type="entry name" value="HTH-TYPE TRANSCRIPTIONAL REGULATOR YHJB-RELATED"/>
    <property type="match status" value="1"/>
</dbReference>
<dbReference type="CDD" id="cd17535">
    <property type="entry name" value="REC_NarL-like"/>
    <property type="match status" value="1"/>
</dbReference>
<dbReference type="InterPro" id="IPR051015">
    <property type="entry name" value="EvgA-like"/>
</dbReference>
<dbReference type="PANTHER" id="PTHR45566:SF1">
    <property type="entry name" value="HTH-TYPE TRANSCRIPTIONAL REGULATOR YHJB-RELATED"/>
    <property type="match status" value="1"/>
</dbReference>
<dbReference type="Gene3D" id="3.40.50.2300">
    <property type="match status" value="1"/>
</dbReference>
<dbReference type="SUPFAM" id="SSF52172">
    <property type="entry name" value="CheY-like"/>
    <property type="match status" value="1"/>
</dbReference>
<dbReference type="InterPro" id="IPR001789">
    <property type="entry name" value="Sig_transdc_resp-reg_receiver"/>
</dbReference>
<sequence length="209" mass="24338">MKTKVVIVDDHSLFNDGLSLILKESGKYEILAQIYDSRKAYNECNTLLPELILVDYNMPFLDGLSLVKQLRTLVHRSKIVVISMYADRREIEAFKAFEIEGYLSKTSPSAEILMSLDKIIKGENVFQVKQEQKTSFEKDFFSLKKLLTKREVEILKALKKGSTSEQVAQELCLSYYTVETHRKNINQKLKFNSKKEFYEFLDTIELEEK</sequence>
<feature type="domain" description="HTH luxR-type" evidence="4">
    <location>
        <begin position="140"/>
        <end position="205"/>
    </location>
</feature>
<dbReference type="SUPFAM" id="SSF46894">
    <property type="entry name" value="C-terminal effector domain of the bipartite response regulators"/>
    <property type="match status" value="1"/>
</dbReference>
<dbReference type="EMBL" id="JASHIF010000023">
    <property type="protein sequence ID" value="MDI9861840.1"/>
    <property type="molecule type" value="Genomic_DNA"/>
</dbReference>
<accession>A0ABT6YE64</accession>
<evidence type="ECO:0000259" key="5">
    <source>
        <dbReference type="PROSITE" id="PS50110"/>
    </source>
</evidence>
<dbReference type="Pfam" id="PF00072">
    <property type="entry name" value="Response_reg"/>
    <property type="match status" value="1"/>
</dbReference>
<keyword evidence="7" id="KW-1185">Reference proteome</keyword>
<evidence type="ECO:0000259" key="4">
    <source>
        <dbReference type="PROSITE" id="PS50043"/>
    </source>
</evidence>
<dbReference type="CDD" id="cd06170">
    <property type="entry name" value="LuxR_C_like"/>
    <property type="match status" value="1"/>
</dbReference>
<dbReference type="Pfam" id="PF00196">
    <property type="entry name" value="GerE"/>
    <property type="match status" value="1"/>
</dbReference>
<dbReference type="Proteomes" id="UP001236507">
    <property type="component" value="Unassembled WGS sequence"/>
</dbReference>
<dbReference type="RefSeq" id="WP_283346190.1">
    <property type="nucleotide sequence ID" value="NZ_JASHIF010000023.1"/>
</dbReference>
<dbReference type="PROSITE" id="PS00622">
    <property type="entry name" value="HTH_LUXR_1"/>
    <property type="match status" value="1"/>
</dbReference>
<organism evidence="6 7">
    <name type="scientific">Flectobacillus roseus</name>
    <dbReference type="NCBI Taxonomy" id="502259"/>
    <lineage>
        <taxon>Bacteria</taxon>
        <taxon>Pseudomonadati</taxon>
        <taxon>Bacteroidota</taxon>
        <taxon>Cytophagia</taxon>
        <taxon>Cytophagales</taxon>
        <taxon>Flectobacillaceae</taxon>
        <taxon>Flectobacillus</taxon>
    </lineage>
</organism>
<dbReference type="InterPro" id="IPR011006">
    <property type="entry name" value="CheY-like_superfamily"/>
</dbReference>